<name>A0A9W4UEK7_9PLEO</name>
<dbReference type="InterPro" id="IPR047122">
    <property type="entry name" value="Trans-enoyl_RdTase-like"/>
</dbReference>
<dbReference type="AlphaFoldDB" id="A0A9W4UEK7"/>
<dbReference type="SUPFAM" id="SSF50129">
    <property type="entry name" value="GroES-like"/>
    <property type="match status" value="1"/>
</dbReference>
<dbReference type="PANTHER" id="PTHR45348:SF2">
    <property type="entry name" value="ZINC-TYPE ALCOHOL DEHYDROGENASE-LIKE PROTEIN C2E1P3.01"/>
    <property type="match status" value="1"/>
</dbReference>
<dbReference type="Gene3D" id="3.90.180.10">
    <property type="entry name" value="Medium-chain alcohol dehydrogenases, catalytic domain"/>
    <property type="match status" value="1"/>
</dbReference>
<comment type="similarity">
    <text evidence="1">Belongs to the zinc-containing alcohol dehydrogenase family.</text>
</comment>
<accession>A0A9W4UEK7</accession>
<evidence type="ECO:0000313" key="6">
    <source>
        <dbReference type="Proteomes" id="UP001152607"/>
    </source>
</evidence>
<dbReference type="InterPro" id="IPR036291">
    <property type="entry name" value="NAD(P)-bd_dom_sf"/>
</dbReference>
<dbReference type="InterPro" id="IPR011032">
    <property type="entry name" value="GroES-like_sf"/>
</dbReference>
<keyword evidence="6" id="KW-1185">Reference proteome</keyword>
<dbReference type="Pfam" id="PF08240">
    <property type="entry name" value="ADH_N"/>
    <property type="match status" value="1"/>
</dbReference>
<dbReference type="InterPro" id="IPR013154">
    <property type="entry name" value="ADH-like_N"/>
</dbReference>
<dbReference type="InterPro" id="IPR020843">
    <property type="entry name" value="ER"/>
</dbReference>
<organism evidence="5 6">
    <name type="scientific">Periconia digitata</name>
    <dbReference type="NCBI Taxonomy" id="1303443"/>
    <lineage>
        <taxon>Eukaryota</taxon>
        <taxon>Fungi</taxon>
        <taxon>Dikarya</taxon>
        <taxon>Ascomycota</taxon>
        <taxon>Pezizomycotina</taxon>
        <taxon>Dothideomycetes</taxon>
        <taxon>Pleosporomycetidae</taxon>
        <taxon>Pleosporales</taxon>
        <taxon>Massarineae</taxon>
        <taxon>Periconiaceae</taxon>
        <taxon>Periconia</taxon>
    </lineage>
</organism>
<dbReference type="PANTHER" id="PTHR45348">
    <property type="entry name" value="HYPOTHETICAL OXIDOREDUCTASE (EUROFUNG)"/>
    <property type="match status" value="1"/>
</dbReference>
<dbReference type="SUPFAM" id="SSF51735">
    <property type="entry name" value="NAD(P)-binding Rossmann-fold domains"/>
    <property type="match status" value="1"/>
</dbReference>
<dbReference type="InterPro" id="IPR013149">
    <property type="entry name" value="ADH-like_C"/>
</dbReference>
<dbReference type="CDD" id="cd08249">
    <property type="entry name" value="enoyl_reductase_like"/>
    <property type="match status" value="1"/>
</dbReference>
<evidence type="ECO:0000259" key="4">
    <source>
        <dbReference type="SMART" id="SM00829"/>
    </source>
</evidence>
<proteinExistence type="inferred from homology"/>
<evidence type="ECO:0000256" key="2">
    <source>
        <dbReference type="ARBA" id="ARBA00011245"/>
    </source>
</evidence>
<dbReference type="Gene3D" id="3.40.50.720">
    <property type="entry name" value="NAD(P)-binding Rossmann-like Domain"/>
    <property type="match status" value="1"/>
</dbReference>
<evidence type="ECO:0000313" key="5">
    <source>
        <dbReference type="EMBL" id="CAI6334771.1"/>
    </source>
</evidence>
<dbReference type="EMBL" id="CAOQHR010000005">
    <property type="protein sequence ID" value="CAI6334771.1"/>
    <property type="molecule type" value="Genomic_DNA"/>
</dbReference>
<dbReference type="GO" id="GO:0016651">
    <property type="term" value="F:oxidoreductase activity, acting on NAD(P)H"/>
    <property type="evidence" value="ECO:0007669"/>
    <property type="project" value="InterPro"/>
</dbReference>
<sequence>MKAVKIISPGEAKVITDVPNPPRPSSDNILVKIFAIALNPHDWKELDYGEPSTLGLDLAGIVEDLGPDVTNGFKKGDRVFGITHGGNKLRPHNGAFSEYATTREGVLIPIPEGKSFEEAVSGGIGLLTVGQGMYQEMALSWPNAPLKEKQQILIWGGSSATGALGIQFAKLSGYEVITTCSTNNFDYVKSLGADHVFDSRSPSTGNDIRVFTNNQLRLAWDTIGEHGSPESCGAALTSEVSEGKPIRYGTIVGGNPVREGEVINTLSTGYTVVGEDVEAMGRKIPAMPKHYDFIKEWFVLVEQLYRDGKFKMHRLDVRQGGFEGIVKGLQDLKAGKVSGAKVVYRVGS</sequence>
<evidence type="ECO:0000256" key="3">
    <source>
        <dbReference type="ARBA" id="ARBA00023002"/>
    </source>
</evidence>
<protein>
    <recommendedName>
        <fullName evidence="4">Enoyl reductase (ER) domain-containing protein</fullName>
    </recommendedName>
</protein>
<comment type="caution">
    <text evidence="5">The sequence shown here is derived from an EMBL/GenBank/DDBJ whole genome shotgun (WGS) entry which is preliminary data.</text>
</comment>
<feature type="domain" description="Enoyl reductase (ER)" evidence="4">
    <location>
        <begin position="10"/>
        <end position="343"/>
    </location>
</feature>
<reference evidence="5" key="1">
    <citation type="submission" date="2023-01" db="EMBL/GenBank/DDBJ databases">
        <authorList>
            <person name="Van Ghelder C."/>
            <person name="Rancurel C."/>
        </authorList>
    </citation>
    <scope>NUCLEOTIDE SEQUENCE</scope>
    <source>
        <strain evidence="5">CNCM I-4278</strain>
    </source>
</reference>
<gene>
    <name evidence="5" type="ORF">PDIGIT_LOCUS7839</name>
</gene>
<evidence type="ECO:0000256" key="1">
    <source>
        <dbReference type="ARBA" id="ARBA00008072"/>
    </source>
</evidence>
<dbReference type="OrthoDB" id="48317at2759"/>
<keyword evidence="3" id="KW-0560">Oxidoreductase</keyword>
<dbReference type="Proteomes" id="UP001152607">
    <property type="component" value="Unassembled WGS sequence"/>
</dbReference>
<comment type="subunit">
    <text evidence="2">Monomer.</text>
</comment>
<dbReference type="Pfam" id="PF00107">
    <property type="entry name" value="ADH_zinc_N"/>
    <property type="match status" value="1"/>
</dbReference>
<dbReference type="SMART" id="SM00829">
    <property type="entry name" value="PKS_ER"/>
    <property type="match status" value="1"/>
</dbReference>